<reference evidence="2" key="1">
    <citation type="journal article" date="2010" name="Science">
        <title>Signatures of adaptation to obligate biotrophy in the Hyaloperonospora arabidopsidis genome.</title>
        <authorList>
            <person name="Baxter L."/>
            <person name="Tripathy S."/>
            <person name="Ishaque N."/>
            <person name="Boot N."/>
            <person name="Cabral A."/>
            <person name="Kemen E."/>
            <person name="Thines M."/>
            <person name="Ah-Fong A."/>
            <person name="Anderson R."/>
            <person name="Badejoko W."/>
            <person name="Bittner-Eddy P."/>
            <person name="Boore J.L."/>
            <person name="Chibucos M.C."/>
            <person name="Coates M."/>
            <person name="Dehal P."/>
            <person name="Delehaunty K."/>
            <person name="Dong S."/>
            <person name="Downton P."/>
            <person name="Dumas B."/>
            <person name="Fabro G."/>
            <person name="Fronick C."/>
            <person name="Fuerstenberg S.I."/>
            <person name="Fulton L."/>
            <person name="Gaulin E."/>
            <person name="Govers F."/>
            <person name="Hughes L."/>
            <person name="Humphray S."/>
            <person name="Jiang R.H."/>
            <person name="Judelson H."/>
            <person name="Kamoun S."/>
            <person name="Kyung K."/>
            <person name="Meijer H."/>
            <person name="Minx P."/>
            <person name="Morris P."/>
            <person name="Nelson J."/>
            <person name="Phuntumart V."/>
            <person name="Qutob D."/>
            <person name="Rehmany A."/>
            <person name="Rougon-Cardoso A."/>
            <person name="Ryden P."/>
            <person name="Torto-Alalibo T."/>
            <person name="Studholme D."/>
            <person name="Wang Y."/>
            <person name="Win J."/>
            <person name="Wood J."/>
            <person name="Clifton S.W."/>
            <person name="Rogers J."/>
            <person name="Van den Ackerveken G."/>
            <person name="Jones J.D."/>
            <person name="McDowell J.M."/>
            <person name="Beynon J."/>
            <person name="Tyler B.M."/>
        </authorList>
    </citation>
    <scope>NUCLEOTIDE SEQUENCE [LARGE SCALE GENOMIC DNA]</scope>
    <source>
        <strain evidence="2">Emoy2</strain>
    </source>
</reference>
<proteinExistence type="predicted"/>
<sequence length="112" mass="12467">MGQDCTYLNQARVSLCSQCSQCDAIMPTRIRRPQAQPTNLPYATPTRRPCHQRWWTPNRHMRSPPTWSAIAEATAGHRPALISPPGQLLVQPRSRCQLVRGAQDNSPALAPA</sequence>
<evidence type="ECO:0000313" key="2">
    <source>
        <dbReference type="Proteomes" id="UP000011713"/>
    </source>
</evidence>
<dbReference type="Proteomes" id="UP000011713">
    <property type="component" value="Unassembled WGS sequence"/>
</dbReference>
<evidence type="ECO:0000313" key="1">
    <source>
        <dbReference type="EnsemblProtists" id="HpaP803081"/>
    </source>
</evidence>
<protein>
    <submittedName>
        <fullName evidence="1">Uncharacterized protein</fullName>
    </submittedName>
</protein>
<dbReference type="HOGENOM" id="CLU_2150692_0_0_1"/>
<dbReference type="AlphaFoldDB" id="M4B9X1"/>
<accession>M4B9X1</accession>
<reference evidence="1" key="2">
    <citation type="submission" date="2015-06" db="UniProtKB">
        <authorList>
            <consortium name="EnsemblProtists"/>
        </authorList>
    </citation>
    <scope>IDENTIFICATION</scope>
    <source>
        <strain evidence="1">Emoy2</strain>
    </source>
</reference>
<dbReference type="InParanoid" id="M4B9X1"/>
<keyword evidence="2" id="KW-1185">Reference proteome</keyword>
<dbReference type="EMBL" id="JH598048">
    <property type="status" value="NOT_ANNOTATED_CDS"/>
    <property type="molecule type" value="Genomic_DNA"/>
</dbReference>
<dbReference type="EnsemblProtists" id="HpaT803081">
    <property type="protein sequence ID" value="HpaP803081"/>
    <property type="gene ID" value="HpaG803081"/>
</dbReference>
<name>M4B9X1_HYAAE</name>
<organism evidence="1 2">
    <name type="scientific">Hyaloperonospora arabidopsidis (strain Emoy2)</name>
    <name type="common">Downy mildew agent</name>
    <name type="synonym">Peronospora arabidopsidis</name>
    <dbReference type="NCBI Taxonomy" id="559515"/>
    <lineage>
        <taxon>Eukaryota</taxon>
        <taxon>Sar</taxon>
        <taxon>Stramenopiles</taxon>
        <taxon>Oomycota</taxon>
        <taxon>Peronosporomycetes</taxon>
        <taxon>Peronosporales</taxon>
        <taxon>Peronosporaceae</taxon>
        <taxon>Hyaloperonospora</taxon>
    </lineage>
</organism>
<dbReference type="VEuPathDB" id="FungiDB:HpaG803081"/>